<reference evidence="1" key="1">
    <citation type="journal article" date="2022" name="ISME J.">
        <title>Identification of active gaseous-alkane degraders at natural gas seeps.</title>
        <authorList>
            <person name="Farhan Ul Haque M."/>
            <person name="Hernandez M."/>
            <person name="Crombie A.T."/>
            <person name="Murrell J.C."/>
        </authorList>
    </citation>
    <scope>NUCLEOTIDE SEQUENCE</scope>
    <source>
        <strain evidence="1">PC2</strain>
    </source>
</reference>
<dbReference type="PANTHER" id="PTHR11122">
    <property type="entry name" value="APOSPORY-ASSOCIATED PROTEIN C-RELATED"/>
    <property type="match status" value="1"/>
</dbReference>
<gene>
    <name evidence="1" type="ORF">K2U94_13985</name>
</gene>
<sequence>MTPDSIALANDRLEIEIAAQGAELIRLRDAAGHDFLWNGDPQFWSGRAPLLFPMVGRAAADRIKVGGRNYPLPQHGFARRRRFGIVLATPTTCVLRLEDDEETRAAFPYRFRLDVAFELRGPTLGIAATVSNTGDAPLPYSFGFHPAFRWPLPGGEGAHELVFEHDETAPIRLLDDGLLAPEAVPNPVAGKRLRLKPDLFARGALVFDRLASRRVVYRAPGGPSLAVAFPDMPHLGLWTKPGAPFLCIEPWQGFAAPVGFDGEFAGRPGVVSLAPGARRVFAMEIDVGA</sequence>
<dbReference type="InterPro" id="IPR014718">
    <property type="entry name" value="GH-type_carb-bd"/>
</dbReference>
<dbReference type="RefSeq" id="WP_243067785.1">
    <property type="nucleotide sequence ID" value="NZ_JAIVFK010000006.1"/>
</dbReference>
<evidence type="ECO:0000313" key="2">
    <source>
        <dbReference type="Proteomes" id="UP001139104"/>
    </source>
</evidence>
<comment type="caution">
    <text evidence="1">The sequence shown here is derived from an EMBL/GenBank/DDBJ whole genome shotgun (WGS) entry which is preliminary data.</text>
</comment>
<dbReference type="Gene3D" id="2.70.98.10">
    <property type="match status" value="1"/>
</dbReference>
<dbReference type="PANTHER" id="PTHR11122:SF13">
    <property type="entry name" value="GLUCOSE-6-PHOSPHATE 1-EPIMERASE"/>
    <property type="match status" value="1"/>
</dbReference>
<dbReference type="InterPro" id="IPR011013">
    <property type="entry name" value="Gal_mutarotase_sf_dom"/>
</dbReference>
<dbReference type="InterPro" id="IPR037481">
    <property type="entry name" value="LacX"/>
</dbReference>
<dbReference type="CDD" id="cd09024">
    <property type="entry name" value="Aldose_epim_lacX"/>
    <property type="match status" value="1"/>
</dbReference>
<dbReference type="SUPFAM" id="SSF74650">
    <property type="entry name" value="Galactose mutarotase-like"/>
    <property type="match status" value="1"/>
</dbReference>
<keyword evidence="2" id="KW-1185">Reference proteome</keyword>
<name>A0ABS9Z8D9_9HYPH</name>
<accession>A0ABS9Z8D9</accession>
<dbReference type="Pfam" id="PF01263">
    <property type="entry name" value="Aldose_epim"/>
    <property type="match status" value="1"/>
</dbReference>
<organism evidence="1 2">
    <name type="scientific">Candidatus Rhodoblastus alkanivorans</name>
    <dbReference type="NCBI Taxonomy" id="2954117"/>
    <lineage>
        <taxon>Bacteria</taxon>
        <taxon>Pseudomonadati</taxon>
        <taxon>Pseudomonadota</taxon>
        <taxon>Alphaproteobacteria</taxon>
        <taxon>Hyphomicrobiales</taxon>
        <taxon>Rhodoblastaceae</taxon>
        <taxon>Rhodoblastus</taxon>
    </lineage>
</organism>
<dbReference type="Proteomes" id="UP001139104">
    <property type="component" value="Unassembled WGS sequence"/>
</dbReference>
<proteinExistence type="predicted"/>
<dbReference type="InterPro" id="IPR008183">
    <property type="entry name" value="Aldose_1/G6P_1-epimerase"/>
</dbReference>
<evidence type="ECO:0000313" key="1">
    <source>
        <dbReference type="EMBL" id="MCI4683861.1"/>
    </source>
</evidence>
<protein>
    <submittedName>
        <fullName evidence="1">Aldose 1-epimerase family protein</fullName>
    </submittedName>
</protein>
<dbReference type="EMBL" id="JAIVFP010000001">
    <property type="protein sequence ID" value="MCI4683861.1"/>
    <property type="molecule type" value="Genomic_DNA"/>
</dbReference>